<gene>
    <name evidence="7" type="ORF">RYX45_09595</name>
</gene>
<sequence>MRKKVVIGRRVLKTGLAVFLTALLCHWFDLPATFAVITAIVTTEPTAVDSLKKGLVRLPAASIGAIFAIVLDVTLGQSALTYALVAMLTIFTCSKLKLDTGTLVATLTAVAMIPGTTDHVITDFFTRMSGTSTGIIVSTLVNFVILPPKFGPILVNKVESLFEKTAHTLEKTVEHLLDNEENDRTHLYRDLHNQLTTTYQLTQFQYDEWRYRKSNEFERRSFGFLKRKLDYLHLVLFHIGKICHLRVNHHISEKEREEMIAAVRSFKKIIADPLHQIATSHHVVIEDLKQKRGFHTTEEETISLMTLELLSLHKATEELAHITQDERRFSIQESSYPDYIFKRAIQYE</sequence>
<dbReference type="RefSeq" id="WP_323466604.1">
    <property type="nucleotide sequence ID" value="NZ_CP144224.1"/>
</dbReference>
<name>A0AAJ2NN66_ALKPS</name>
<dbReference type="AlphaFoldDB" id="A0AAJ2NN66"/>
<dbReference type="InterPro" id="IPR010343">
    <property type="entry name" value="ArAE_1"/>
</dbReference>
<accession>A0AAJ2NN66</accession>
<keyword evidence="5 6" id="KW-0472">Membrane</keyword>
<organism evidence="7 8">
    <name type="scientific">Alkalihalophilus pseudofirmus</name>
    <name type="common">Bacillus pseudofirmus</name>
    <dbReference type="NCBI Taxonomy" id="79885"/>
    <lineage>
        <taxon>Bacteria</taxon>
        <taxon>Bacillati</taxon>
        <taxon>Bacillota</taxon>
        <taxon>Bacilli</taxon>
        <taxon>Bacillales</taxon>
        <taxon>Bacillaceae</taxon>
        <taxon>Alkalihalophilus</taxon>
    </lineage>
</organism>
<evidence type="ECO:0000313" key="8">
    <source>
        <dbReference type="Proteomes" id="UP001285636"/>
    </source>
</evidence>
<evidence type="ECO:0000256" key="2">
    <source>
        <dbReference type="ARBA" id="ARBA00022475"/>
    </source>
</evidence>
<feature type="transmembrane region" description="Helical" evidence="6">
    <location>
        <begin position="63"/>
        <end position="91"/>
    </location>
</feature>
<protein>
    <submittedName>
        <fullName evidence="7">Aromatic acid exporter family protein</fullName>
    </submittedName>
</protein>
<evidence type="ECO:0000256" key="4">
    <source>
        <dbReference type="ARBA" id="ARBA00022989"/>
    </source>
</evidence>
<comment type="subcellular location">
    <subcellularLocation>
        <location evidence="1">Cell membrane</location>
        <topology evidence="1">Multi-pass membrane protein</topology>
    </subcellularLocation>
</comment>
<evidence type="ECO:0000256" key="6">
    <source>
        <dbReference type="SAM" id="Phobius"/>
    </source>
</evidence>
<dbReference type="PANTHER" id="PTHR31086">
    <property type="entry name" value="ALUMINUM-ACTIVATED MALATE TRANSPORTER 10"/>
    <property type="match status" value="1"/>
</dbReference>
<evidence type="ECO:0000256" key="1">
    <source>
        <dbReference type="ARBA" id="ARBA00004651"/>
    </source>
</evidence>
<keyword evidence="4 6" id="KW-1133">Transmembrane helix</keyword>
<keyword evidence="3 6" id="KW-0812">Transmembrane</keyword>
<dbReference type="Proteomes" id="UP001285636">
    <property type="component" value="Unassembled WGS sequence"/>
</dbReference>
<proteinExistence type="predicted"/>
<evidence type="ECO:0000256" key="3">
    <source>
        <dbReference type="ARBA" id="ARBA00022692"/>
    </source>
</evidence>
<evidence type="ECO:0000313" key="7">
    <source>
        <dbReference type="EMBL" id="MDV2885439.1"/>
    </source>
</evidence>
<evidence type="ECO:0000256" key="5">
    <source>
        <dbReference type="ARBA" id="ARBA00023136"/>
    </source>
</evidence>
<dbReference type="GO" id="GO:0005886">
    <property type="term" value="C:plasma membrane"/>
    <property type="evidence" value="ECO:0007669"/>
    <property type="project" value="UniProtKB-SubCell"/>
</dbReference>
<dbReference type="Pfam" id="PF06081">
    <property type="entry name" value="ArAE_1"/>
    <property type="match status" value="1"/>
</dbReference>
<dbReference type="EMBL" id="JAWJAY010000001">
    <property type="protein sequence ID" value="MDV2885439.1"/>
    <property type="molecule type" value="Genomic_DNA"/>
</dbReference>
<reference evidence="7" key="1">
    <citation type="submission" date="2023-10" db="EMBL/GenBank/DDBJ databases">
        <title>Screening of Alkalihalophilus pseudofirmusBZ-TG-HK211 and Its Alleviation of Salt Stress on Rapeseed Growth.</title>
        <authorList>
            <person name="Zhao B."/>
            <person name="Guo T."/>
        </authorList>
    </citation>
    <scope>NUCLEOTIDE SEQUENCE</scope>
    <source>
        <strain evidence="7">BZ-TG-HK211</strain>
    </source>
</reference>
<comment type="caution">
    <text evidence="7">The sequence shown here is derived from an EMBL/GenBank/DDBJ whole genome shotgun (WGS) entry which is preliminary data.</text>
</comment>
<keyword evidence="2" id="KW-1003">Cell membrane</keyword>